<dbReference type="Pfam" id="PF20209">
    <property type="entry name" value="DUF6570"/>
    <property type="match status" value="1"/>
</dbReference>
<protein>
    <recommendedName>
        <fullName evidence="5">Helitron helicase-like domain-containing protein</fullName>
    </recommendedName>
</protein>
<organism evidence="3 4">
    <name type="scientific">Suillus placidus</name>
    <dbReference type="NCBI Taxonomy" id="48579"/>
    <lineage>
        <taxon>Eukaryota</taxon>
        <taxon>Fungi</taxon>
        <taxon>Dikarya</taxon>
        <taxon>Basidiomycota</taxon>
        <taxon>Agaricomycotina</taxon>
        <taxon>Agaricomycetes</taxon>
        <taxon>Agaricomycetidae</taxon>
        <taxon>Boletales</taxon>
        <taxon>Suillineae</taxon>
        <taxon>Suillaceae</taxon>
        <taxon>Suillus</taxon>
    </lineage>
</organism>
<dbReference type="InterPro" id="IPR046700">
    <property type="entry name" value="DUF6570"/>
</dbReference>
<feature type="domain" description="Helitron helicase-like" evidence="1">
    <location>
        <begin position="465"/>
        <end position="599"/>
    </location>
</feature>
<evidence type="ECO:0000313" key="3">
    <source>
        <dbReference type="EMBL" id="KAG1776521.1"/>
    </source>
</evidence>
<evidence type="ECO:0008006" key="5">
    <source>
        <dbReference type="Google" id="ProtNLM"/>
    </source>
</evidence>
<name>A0A9P7D2Y2_9AGAM</name>
<evidence type="ECO:0000259" key="1">
    <source>
        <dbReference type="Pfam" id="PF14214"/>
    </source>
</evidence>
<evidence type="ECO:0000313" key="4">
    <source>
        <dbReference type="Proteomes" id="UP000714275"/>
    </source>
</evidence>
<dbReference type="EMBL" id="JABBWD010000026">
    <property type="protein sequence ID" value="KAG1776521.1"/>
    <property type="molecule type" value="Genomic_DNA"/>
</dbReference>
<gene>
    <name evidence="3" type="ORF">EV702DRAFT_1198218</name>
</gene>
<accession>A0A9P7D2Y2</accession>
<proteinExistence type="predicted"/>
<reference evidence="3" key="1">
    <citation type="journal article" date="2020" name="New Phytol.">
        <title>Comparative genomics reveals dynamic genome evolution in host specialist ectomycorrhizal fungi.</title>
        <authorList>
            <person name="Lofgren L.A."/>
            <person name="Nguyen N.H."/>
            <person name="Vilgalys R."/>
            <person name="Ruytinx J."/>
            <person name="Liao H.L."/>
            <person name="Branco S."/>
            <person name="Kuo A."/>
            <person name="LaButti K."/>
            <person name="Lipzen A."/>
            <person name="Andreopoulos W."/>
            <person name="Pangilinan J."/>
            <person name="Riley R."/>
            <person name="Hundley H."/>
            <person name="Na H."/>
            <person name="Barry K."/>
            <person name="Grigoriev I.V."/>
            <person name="Stajich J.E."/>
            <person name="Kennedy P.G."/>
        </authorList>
    </citation>
    <scope>NUCLEOTIDE SEQUENCE</scope>
    <source>
        <strain evidence="3">DOB743</strain>
    </source>
</reference>
<keyword evidence="4" id="KW-1185">Reference proteome</keyword>
<evidence type="ECO:0000259" key="2">
    <source>
        <dbReference type="Pfam" id="PF20209"/>
    </source>
</evidence>
<dbReference type="Pfam" id="PF14214">
    <property type="entry name" value="Helitron_like_N"/>
    <property type="match status" value="1"/>
</dbReference>
<comment type="caution">
    <text evidence="3">The sequence shown here is derived from an EMBL/GenBank/DDBJ whole genome shotgun (WGS) entry which is preliminary data.</text>
</comment>
<dbReference type="OrthoDB" id="432234at2759"/>
<feature type="domain" description="DUF6570" evidence="2">
    <location>
        <begin position="174"/>
        <end position="320"/>
    </location>
</feature>
<dbReference type="AlphaFoldDB" id="A0A9P7D2Y2"/>
<dbReference type="Proteomes" id="UP000714275">
    <property type="component" value="Unassembled WGS sequence"/>
</dbReference>
<sequence length="619" mass="69389">MSQKLNSALNKLSMKQIIAATGDEKLNRAEKRKRSDLVDTIQHIPDAHSSIIIVAENDASHLDNPRSLPINVENAFEQLTVKEIQSAVLEFKLSYAEKRTRSTLLECIRHSSALQSAVLLAKETKHKDVLKLYVSHHSQCLVDGMLLYNASIKTQENYQHGFFCDSCLDDIKSNKTPVQSLANNLWVGDILDELAMLILPERILVALSYPAAYIVKLYPKKCGAIHWDVAGLNSGLRGNVSTYRLNTSAITAMVQGNLLPPKPSVLATTIGVSIVGPNNFPKRCLPAFLSVSRCHLRNALLFLKRENPLYRNIVISEENIALFPEHGIRDVIISSVRHLQDVAAVDKQNKAFPTGQQAVEDIVIDETVPSNVFPIQSHGVLDSNVSEVDDEQILALALANLSEQYSVQCGNTFVNEYPRRNIDHTLSIGDPDNPNHLLGAFPCLFPYGAGGFEVQRPHQLSYEAHAQWAMRYADRRFCKDLHFMFQVFGVIQKRQVCRQAVLQVKKDDFHRNEHLFHSLTVTDLQKASEEEQQHRTCSNSTIRSLKKHLTAVQSKVMGTDESRTKIRSLIWGMSVMKNPPSLWITINPTDTHDPIAQVFTGAEIDLDHFQHLAGPDSHT</sequence>
<dbReference type="InterPro" id="IPR025476">
    <property type="entry name" value="Helitron_helicase-like"/>
</dbReference>